<protein>
    <submittedName>
        <fullName evidence="3">Heterokaryon incompatibility</fullName>
    </submittedName>
</protein>
<evidence type="ECO:0000313" key="4">
    <source>
        <dbReference type="Proteomes" id="UP000007129"/>
    </source>
</evidence>
<feature type="compositionally biased region" description="Basic and acidic residues" evidence="1">
    <location>
        <begin position="1"/>
        <end position="12"/>
    </location>
</feature>
<evidence type="ECO:0000256" key="1">
    <source>
        <dbReference type="SAM" id="MobiDB-lite"/>
    </source>
</evidence>
<accession>K2SGC8</accession>
<dbReference type="HOGENOM" id="CLU_003953_5_0_1"/>
<feature type="compositionally biased region" description="Basic and acidic residues" evidence="1">
    <location>
        <begin position="28"/>
        <end position="40"/>
    </location>
</feature>
<dbReference type="AlphaFoldDB" id="K2SGC8"/>
<feature type="region of interest" description="Disordered" evidence="1">
    <location>
        <begin position="769"/>
        <end position="879"/>
    </location>
</feature>
<proteinExistence type="predicted"/>
<organism evidence="3 4">
    <name type="scientific">Macrophomina phaseolina (strain MS6)</name>
    <name type="common">Charcoal rot fungus</name>
    <dbReference type="NCBI Taxonomy" id="1126212"/>
    <lineage>
        <taxon>Eukaryota</taxon>
        <taxon>Fungi</taxon>
        <taxon>Dikarya</taxon>
        <taxon>Ascomycota</taxon>
        <taxon>Pezizomycotina</taxon>
        <taxon>Dothideomycetes</taxon>
        <taxon>Dothideomycetes incertae sedis</taxon>
        <taxon>Botryosphaeriales</taxon>
        <taxon>Botryosphaeriaceae</taxon>
        <taxon>Macrophomina</taxon>
    </lineage>
</organism>
<sequence>MSALQEPDHNPKLESVPEEDGSGSVQERAADDKHTKDKAETGGVRGPGMQRRKTTKENIPWTCEKCSKLGLSVDKFLINNRSMSAVRQSIQGGSHSIFSPKSANRRYPLGTYRAISSRRKVCSFCDLVTQSVANPDDGGNEHKTEDQLNAMCFLSWEIDGRSVGQYEGTVKARTRRIHLQWQAGLLEDAYLVLVTPNQYKMIYSDARNIWQADSHFLARRISKDASRATLVKSWLDECLKSHRRDCVHSREDRKAFSAVNGQSYFGVIDVEQMCLTALPPKRSTASGDISSRSEDDDGGREEDQHMPYVALSYVWGGQNAELTVHENVLTRLFPGGLEEPLKRMPTVIRDAIELVRRLGFRYLWIDSICIVQNSNRSWKLNADVMDIIYGNAELTICAADGQDACTGLKALNKPSSTQIIAECAPGVRLMVSRLVEASIRKSKWNTRAWTFQERLLSRRCLIFTEGRVFFQCRSATMSEDIVTSPESADMSSGWSLDLVQSPLKLLDSLRWRPIWFYMNCIPLYSSRDLTKSGDIIAAFNGVANHIENALDSPLIFGLPSSHFDLALLWIPMGVAERREREGKEGSEQKGVYQRREQEFPSWSWCGWRGATMDYLANSMIDDCLVDVQDWLMTHTWIKWYIRDGRGRLRPLWSSADAPKDHNSTKRWRGYKSGPWSGYRSDDETTNTRSCSDDDDSESERRRRQRRAYRLAQHEREVYGSIYPTKPEYDELPADYAHDRYRDRTQFSANNPFRTTRKDAEFEVSNVPLRPRPSWEAYDDYPLPRRPINPYNDANPYSTVKLPPPPPARAVSMRRGFSPPPSVRDYQSASLPPPPPGRYNRDDNPDHLRDAQGRDSYGRTLPAHARNEMHKTQAFSRTIPESPYKVNMTRYARKKDKEYPDLPILQFWTHSAYLRLHPFEEDSTWHRLASHGGHGLVRFNIADVSGDWCGSVLLSSAWVEREEDRPGHSWEDERYEFLALSEAKRFTEEECAAWTYYMPVERKQSEWHLYFVLLVEKRNGTWSRVALGKVFQTAFENGLGGGPSTWKEIVLV</sequence>
<evidence type="ECO:0000313" key="3">
    <source>
        <dbReference type="EMBL" id="EKG21489.1"/>
    </source>
</evidence>
<dbReference type="PANTHER" id="PTHR33112">
    <property type="entry name" value="DOMAIN PROTEIN, PUTATIVE-RELATED"/>
    <property type="match status" value="1"/>
</dbReference>
<dbReference type="EMBL" id="AHHD01000049">
    <property type="protein sequence ID" value="EKG21489.1"/>
    <property type="molecule type" value="Genomic_DNA"/>
</dbReference>
<name>K2SGC8_MACPH</name>
<feature type="region of interest" description="Disordered" evidence="1">
    <location>
        <begin position="1"/>
        <end position="56"/>
    </location>
</feature>
<feature type="domain" description="Heterokaryon incompatibility" evidence="2">
    <location>
        <begin position="308"/>
        <end position="453"/>
    </location>
</feature>
<evidence type="ECO:0000259" key="2">
    <source>
        <dbReference type="Pfam" id="PF06985"/>
    </source>
</evidence>
<dbReference type="VEuPathDB" id="FungiDB:MPH_01210"/>
<reference evidence="3 4" key="1">
    <citation type="journal article" date="2012" name="BMC Genomics">
        <title>Tools to kill: Genome of one of the most destructive plant pathogenic fungi Macrophomina phaseolina.</title>
        <authorList>
            <person name="Islam M.S."/>
            <person name="Haque M.S."/>
            <person name="Islam M.M."/>
            <person name="Emdad E.M."/>
            <person name="Halim A."/>
            <person name="Hossen Q.M.M."/>
            <person name="Hossain M.Z."/>
            <person name="Ahmed B."/>
            <person name="Rahim S."/>
            <person name="Rahman M.S."/>
            <person name="Alam M.M."/>
            <person name="Hou S."/>
            <person name="Wan X."/>
            <person name="Saito J.A."/>
            <person name="Alam M."/>
        </authorList>
    </citation>
    <scope>NUCLEOTIDE SEQUENCE [LARGE SCALE GENOMIC DNA]</scope>
    <source>
        <strain evidence="3 4">MS6</strain>
    </source>
</reference>
<dbReference type="InParanoid" id="K2SGC8"/>
<feature type="region of interest" description="Disordered" evidence="1">
    <location>
        <begin position="280"/>
        <end position="302"/>
    </location>
</feature>
<gene>
    <name evidence="3" type="ORF">MPH_01210</name>
</gene>
<dbReference type="OrthoDB" id="5135333at2759"/>
<feature type="compositionally biased region" description="Basic and acidic residues" evidence="1">
    <location>
        <begin position="838"/>
        <end position="856"/>
    </location>
</feature>
<dbReference type="PANTHER" id="PTHR33112:SF12">
    <property type="entry name" value="HETEROKARYON INCOMPATIBILITY DOMAIN-CONTAINING PROTEIN"/>
    <property type="match status" value="1"/>
</dbReference>
<comment type="caution">
    <text evidence="3">The sequence shown here is derived from an EMBL/GenBank/DDBJ whole genome shotgun (WGS) entry which is preliminary data.</text>
</comment>
<dbReference type="InterPro" id="IPR010730">
    <property type="entry name" value="HET"/>
</dbReference>
<feature type="region of interest" description="Disordered" evidence="1">
    <location>
        <begin position="677"/>
        <end position="708"/>
    </location>
</feature>
<dbReference type="eggNOG" id="ENOG502SKX3">
    <property type="taxonomic scope" value="Eukaryota"/>
</dbReference>
<dbReference type="Proteomes" id="UP000007129">
    <property type="component" value="Unassembled WGS sequence"/>
</dbReference>
<dbReference type="Pfam" id="PF06985">
    <property type="entry name" value="HET"/>
    <property type="match status" value="1"/>
</dbReference>